<dbReference type="InterPro" id="IPR005490">
    <property type="entry name" value="LD_TPept_cat_dom"/>
</dbReference>
<proteinExistence type="inferred from homology"/>
<dbReference type="GO" id="GO:0009252">
    <property type="term" value="P:peptidoglycan biosynthetic process"/>
    <property type="evidence" value="ECO:0007669"/>
    <property type="project" value="UniProtKB-UniPathway"/>
</dbReference>
<evidence type="ECO:0000256" key="5">
    <source>
        <dbReference type="ARBA" id="ARBA00022984"/>
    </source>
</evidence>
<protein>
    <submittedName>
        <fullName evidence="9">Murein L,D-transpeptidase</fullName>
    </submittedName>
</protein>
<dbReference type="GO" id="GO:0016740">
    <property type="term" value="F:transferase activity"/>
    <property type="evidence" value="ECO:0007669"/>
    <property type="project" value="UniProtKB-KW"/>
</dbReference>
<evidence type="ECO:0000259" key="8">
    <source>
        <dbReference type="PROSITE" id="PS52029"/>
    </source>
</evidence>
<dbReference type="CDD" id="cd16913">
    <property type="entry name" value="YkuD_like"/>
    <property type="match status" value="1"/>
</dbReference>
<dbReference type="SUPFAM" id="SSF141523">
    <property type="entry name" value="L,D-transpeptidase catalytic domain-like"/>
    <property type="match status" value="1"/>
</dbReference>
<comment type="pathway">
    <text evidence="1 7">Cell wall biogenesis; peptidoglycan biosynthesis.</text>
</comment>
<organism evidence="9 10">
    <name type="scientific">Butyricimonas virosa</name>
    <dbReference type="NCBI Taxonomy" id="544645"/>
    <lineage>
        <taxon>Bacteria</taxon>
        <taxon>Pseudomonadati</taxon>
        <taxon>Bacteroidota</taxon>
        <taxon>Bacteroidia</taxon>
        <taxon>Bacteroidales</taxon>
        <taxon>Odoribacteraceae</taxon>
        <taxon>Butyricimonas</taxon>
    </lineage>
</organism>
<dbReference type="RefSeq" id="WP_118260756.1">
    <property type="nucleotide sequence ID" value="NZ_CALBWO010000034.1"/>
</dbReference>
<keyword evidence="3" id="KW-0808">Transferase</keyword>
<dbReference type="Proteomes" id="UP000283589">
    <property type="component" value="Unassembled WGS sequence"/>
</dbReference>
<comment type="similarity">
    <text evidence="2">Belongs to the YkuD family.</text>
</comment>
<dbReference type="AlphaFoldDB" id="A0A412WZE8"/>
<gene>
    <name evidence="9" type="ORF">DWW18_12180</name>
</gene>
<evidence type="ECO:0000313" key="9">
    <source>
        <dbReference type="EMBL" id="RGV33100.1"/>
    </source>
</evidence>
<feature type="active site" description="Proton donor/acceptor" evidence="7">
    <location>
        <position position="252"/>
    </location>
</feature>
<reference evidence="9 10" key="1">
    <citation type="submission" date="2018-08" db="EMBL/GenBank/DDBJ databases">
        <title>A genome reference for cultivated species of the human gut microbiota.</title>
        <authorList>
            <person name="Zou Y."/>
            <person name="Xue W."/>
            <person name="Luo G."/>
        </authorList>
    </citation>
    <scope>NUCLEOTIDE SEQUENCE [LARGE SCALE GENOMIC DNA]</scope>
    <source>
        <strain evidence="9 10">AF14-49</strain>
    </source>
</reference>
<sequence length="305" mass="35454">MMILRHYITILFLMGWGWNSFAVKIEKKLLYDKHTLQDTYKYGKQERCFQWNKISVFLDSLEAFQERNDGYGMLRNYKNANGKPPLTRKYVTNKYKQIRDTFGVNRYQGIPLYRLDDVRVPERYGRDGAYVSVISDSADYFQVIPVTFGGIWHVPKKYMKLIGPLSIKKVIFVDRTNQNIVTLEQEGATWLVRSMNPITTGANRPPYQQPTPPGIYFIQRKLLEMLFLKDGSDEEGGFAPYASRFTGGAYLHGVPVNYPDNKLIEYSWTLGTTPRSHMCVRNATSHAKFMYDWAEVEKTLVIVFD</sequence>
<keyword evidence="5 7" id="KW-0573">Peptidoglycan synthesis</keyword>
<evidence type="ECO:0000256" key="1">
    <source>
        <dbReference type="ARBA" id="ARBA00004752"/>
    </source>
</evidence>
<comment type="caution">
    <text evidence="9">The sequence shown here is derived from an EMBL/GenBank/DDBJ whole genome shotgun (WGS) entry which is preliminary data.</text>
</comment>
<dbReference type="UniPathway" id="UPA00219"/>
<feature type="domain" description="L,D-TPase catalytic" evidence="8">
    <location>
        <begin position="169"/>
        <end position="304"/>
    </location>
</feature>
<dbReference type="Pfam" id="PF03734">
    <property type="entry name" value="YkuD"/>
    <property type="match status" value="1"/>
</dbReference>
<evidence type="ECO:0000256" key="7">
    <source>
        <dbReference type="PROSITE-ProRule" id="PRU01373"/>
    </source>
</evidence>
<evidence type="ECO:0000256" key="3">
    <source>
        <dbReference type="ARBA" id="ARBA00022679"/>
    </source>
</evidence>
<dbReference type="GO" id="GO:0071555">
    <property type="term" value="P:cell wall organization"/>
    <property type="evidence" value="ECO:0007669"/>
    <property type="project" value="UniProtKB-UniRule"/>
</dbReference>
<evidence type="ECO:0000256" key="6">
    <source>
        <dbReference type="ARBA" id="ARBA00023316"/>
    </source>
</evidence>
<dbReference type="GO" id="GO:0004180">
    <property type="term" value="F:carboxypeptidase activity"/>
    <property type="evidence" value="ECO:0007669"/>
    <property type="project" value="UniProtKB-ARBA"/>
</dbReference>
<name>A0A412WZE8_9BACT</name>
<evidence type="ECO:0000256" key="4">
    <source>
        <dbReference type="ARBA" id="ARBA00022960"/>
    </source>
</evidence>
<evidence type="ECO:0000256" key="2">
    <source>
        <dbReference type="ARBA" id="ARBA00005992"/>
    </source>
</evidence>
<dbReference type="InterPro" id="IPR038063">
    <property type="entry name" value="Transpep_catalytic_dom"/>
</dbReference>
<keyword evidence="4 7" id="KW-0133">Cell shape</keyword>
<accession>A0A412WZE8</accession>
<dbReference type="STRING" id="1121130.GCA_000519105_03119"/>
<evidence type="ECO:0000313" key="10">
    <source>
        <dbReference type="Proteomes" id="UP000283589"/>
    </source>
</evidence>
<dbReference type="GO" id="GO:0008360">
    <property type="term" value="P:regulation of cell shape"/>
    <property type="evidence" value="ECO:0007669"/>
    <property type="project" value="UniProtKB-UniRule"/>
</dbReference>
<keyword evidence="6 7" id="KW-0961">Cell wall biogenesis/degradation</keyword>
<dbReference type="PROSITE" id="PS52029">
    <property type="entry name" value="LD_TPASE"/>
    <property type="match status" value="1"/>
</dbReference>
<feature type="active site" description="Nucleophile" evidence="7">
    <location>
        <position position="279"/>
    </location>
</feature>
<dbReference type="EMBL" id="QRZA01000015">
    <property type="protein sequence ID" value="RGV33100.1"/>
    <property type="molecule type" value="Genomic_DNA"/>
</dbReference>
<dbReference type="Gene3D" id="2.40.440.10">
    <property type="entry name" value="L,D-transpeptidase catalytic domain-like"/>
    <property type="match status" value="1"/>
</dbReference>